<accession>A0ABX1FRM7</accession>
<evidence type="ECO:0000313" key="2">
    <source>
        <dbReference type="Proteomes" id="UP001515943"/>
    </source>
</evidence>
<evidence type="ECO:0000313" key="1">
    <source>
        <dbReference type="EMBL" id="NKE61407.1"/>
    </source>
</evidence>
<dbReference type="Pfam" id="PF22234">
    <property type="entry name" value="Rv2466c-like"/>
    <property type="match status" value="1"/>
</dbReference>
<dbReference type="EMBL" id="VSRL01000172">
    <property type="protein sequence ID" value="NKE61407.1"/>
    <property type="molecule type" value="Genomic_DNA"/>
</dbReference>
<dbReference type="SUPFAM" id="SSF52833">
    <property type="entry name" value="Thioredoxin-like"/>
    <property type="match status" value="1"/>
</dbReference>
<gene>
    <name evidence="1" type="ORF">FXN61_33425</name>
</gene>
<dbReference type="Gene3D" id="3.40.30.10">
    <property type="entry name" value="Glutaredoxin"/>
    <property type="match status" value="1"/>
</dbReference>
<sequence>MATKDRVDFWFDPFCPWAWITSRWVLEAQQVRDIDLTFHLMCLAILNEGDLPPQLDDPNIEKKVWAPVRVAKAAEVTVGGDVLTPLYTALGSRIHHAGNKSFGDLLKNDFDAIIKEALAEVGLPAVLADAATSTEYDAALRESTFEGTDVPGAIPGTPTIHVNGVAYFGPVLSRIPRGEEAGKLWDAVVTLASHEHFWEIKRDQPKDLRPEVV</sequence>
<dbReference type="RefSeq" id="WP_167978052.1">
    <property type="nucleotide sequence ID" value="NZ_VSRL01000172.1"/>
</dbReference>
<dbReference type="InterPro" id="IPR036249">
    <property type="entry name" value="Thioredoxin-like_sf"/>
</dbReference>
<organism evidence="1 2">
    <name type="scientific">Lentzea indica</name>
    <dbReference type="NCBI Taxonomy" id="2604800"/>
    <lineage>
        <taxon>Bacteria</taxon>
        <taxon>Bacillati</taxon>
        <taxon>Actinomycetota</taxon>
        <taxon>Actinomycetes</taxon>
        <taxon>Pseudonocardiales</taxon>
        <taxon>Pseudonocardiaceae</taxon>
        <taxon>Lentzea</taxon>
    </lineage>
</organism>
<reference evidence="1 2" key="1">
    <citation type="submission" date="2019-08" db="EMBL/GenBank/DDBJ databases">
        <title>Lentzea from Indian Himalayas.</title>
        <authorList>
            <person name="Mandal S."/>
            <person name="Mallick Gupta A."/>
            <person name="Maiti P.K."/>
            <person name="Sarkar J."/>
            <person name="Mandal S."/>
        </authorList>
    </citation>
    <scope>NUCLEOTIDE SEQUENCE [LARGE SCALE GENOMIC DNA]</scope>
    <source>
        <strain evidence="1 2">PSKA42</strain>
    </source>
</reference>
<dbReference type="Proteomes" id="UP001515943">
    <property type="component" value="Unassembled WGS sequence"/>
</dbReference>
<keyword evidence="2" id="KW-1185">Reference proteome</keyword>
<protein>
    <submittedName>
        <fullName evidence="1">DsbA family protein</fullName>
    </submittedName>
</protein>
<proteinExistence type="predicted"/>
<name>A0ABX1FRM7_9PSEU</name>
<dbReference type="InterPro" id="IPR053977">
    <property type="entry name" value="Rv2466c-like"/>
</dbReference>
<comment type="caution">
    <text evidence="1">The sequence shown here is derived from an EMBL/GenBank/DDBJ whole genome shotgun (WGS) entry which is preliminary data.</text>
</comment>